<evidence type="ECO:0000313" key="2">
    <source>
        <dbReference type="EMBL" id="KAF4480251.1"/>
    </source>
</evidence>
<keyword evidence="3" id="KW-1185">Reference proteome</keyword>
<proteinExistence type="predicted"/>
<dbReference type="AlphaFoldDB" id="A0A7J6IW97"/>
<accession>A0A7J6IW97</accession>
<organism evidence="2 3">
    <name type="scientific">Colletotrichum fructicola (strain Nara gc5)</name>
    <name type="common">Anthracnose fungus</name>
    <name type="synonym">Colletotrichum gloeosporioides (strain Nara gc5)</name>
    <dbReference type="NCBI Taxonomy" id="1213859"/>
    <lineage>
        <taxon>Eukaryota</taxon>
        <taxon>Fungi</taxon>
        <taxon>Dikarya</taxon>
        <taxon>Ascomycota</taxon>
        <taxon>Pezizomycotina</taxon>
        <taxon>Sordariomycetes</taxon>
        <taxon>Hypocreomycetidae</taxon>
        <taxon>Glomerellales</taxon>
        <taxon>Glomerellaceae</taxon>
        <taxon>Colletotrichum</taxon>
        <taxon>Colletotrichum gloeosporioides species complex</taxon>
    </lineage>
</organism>
<dbReference type="RefSeq" id="XP_066008083.1">
    <property type="nucleotide sequence ID" value="XM_066152366.1"/>
</dbReference>
<reference evidence="2 3" key="1">
    <citation type="submission" date="2012-08" db="EMBL/GenBank/DDBJ databases">
        <authorList>
            <person name="Gan P.H.P."/>
            <person name="Ikeda K."/>
            <person name="Irieda H."/>
            <person name="Narusaka M."/>
            <person name="O'Connell R.J."/>
            <person name="Narusaka Y."/>
            <person name="Takano Y."/>
            <person name="Kubo Y."/>
            <person name="Shirasu K."/>
        </authorList>
    </citation>
    <scope>NUCLEOTIDE SEQUENCE [LARGE SCALE GENOMIC DNA]</scope>
    <source>
        <strain evidence="2 3">Nara gc5</strain>
    </source>
</reference>
<comment type="caution">
    <text evidence="2">The sequence shown here is derived from an EMBL/GenBank/DDBJ whole genome shotgun (WGS) entry which is preliminary data.</text>
</comment>
<keyword evidence="1" id="KW-0812">Transmembrane</keyword>
<keyword evidence="1" id="KW-0472">Membrane</keyword>
<sequence length="71" mass="8203">MAQFQWEQILGLTLMVCGIIQFPRICFCLAISWLSWKTVVVWYAVLGIYPFLENIAGPLTRALLLDPWKSE</sequence>
<feature type="transmembrane region" description="Helical" evidence="1">
    <location>
        <begin position="12"/>
        <end position="34"/>
    </location>
</feature>
<protein>
    <submittedName>
        <fullName evidence="2">Uncharacterized protein</fullName>
    </submittedName>
</protein>
<dbReference type="EMBL" id="ANPB02000006">
    <property type="protein sequence ID" value="KAF4480251.1"/>
    <property type="molecule type" value="Genomic_DNA"/>
</dbReference>
<gene>
    <name evidence="2" type="ORF">CGGC5_v010484</name>
</gene>
<keyword evidence="1" id="KW-1133">Transmembrane helix</keyword>
<feature type="transmembrane region" description="Helical" evidence="1">
    <location>
        <begin position="40"/>
        <end position="64"/>
    </location>
</feature>
<dbReference type="InParanoid" id="A0A7J6IW97"/>
<reference evidence="2 3" key="2">
    <citation type="submission" date="2020-04" db="EMBL/GenBank/DDBJ databases">
        <title>Genome sequencing and assembly of multiple isolates from the Colletotrichum gloeosporioides species complex.</title>
        <authorList>
            <person name="Gan P."/>
            <person name="Shirasu K."/>
        </authorList>
    </citation>
    <scope>NUCLEOTIDE SEQUENCE [LARGE SCALE GENOMIC DNA]</scope>
    <source>
        <strain evidence="2 3">Nara gc5</strain>
    </source>
</reference>
<dbReference type="Proteomes" id="UP000011096">
    <property type="component" value="Unassembled WGS sequence"/>
</dbReference>
<evidence type="ECO:0000256" key="1">
    <source>
        <dbReference type="SAM" id="Phobius"/>
    </source>
</evidence>
<name>A0A7J6IW97_COLFN</name>
<dbReference type="GeneID" id="90980107"/>
<evidence type="ECO:0000313" key="3">
    <source>
        <dbReference type="Proteomes" id="UP000011096"/>
    </source>
</evidence>
<dbReference type="OrthoDB" id="4794620at2759"/>